<evidence type="ECO:0000256" key="2">
    <source>
        <dbReference type="ARBA" id="ARBA00023315"/>
    </source>
</evidence>
<sequence length="188" mass="21264">MHLRYRRHLPAKAVILLRFACPASLVARGMAIRAEHEADLPTLRALFRTQRWAEFALLPWDDAAREAFIDQQFDAQRRHYILGQEQVLFLVVTEGDHVIGRLYLGGDAATTVCLLDILLLACRRGQGIGTALIEALVAQVTRDGRNVVLQVDKHNPALELYRRLGFRAYDETGVAWKMAWSHGVSHAR</sequence>
<dbReference type="PANTHER" id="PTHR43800:SF1">
    <property type="entry name" value="PEPTIDYL-LYSINE N-ACETYLTRANSFERASE YJAB"/>
    <property type="match status" value="1"/>
</dbReference>
<proteinExistence type="predicted"/>
<dbReference type="PANTHER" id="PTHR43800">
    <property type="entry name" value="PEPTIDYL-LYSINE N-ACETYLTRANSFERASE YJAB"/>
    <property type="match status" value="1"/>
</dbReference>
<dbReference type="GO" id="GO:0016747">
    <property type="term" value="F:acyltransferase activity, transferring groups other than amino-acyl groups"/>
    <property type="evidence" value="ECO:0007669"/>
    <property type="project" value="InterPro"/>
</dbReference>
<dbReference type="EMBL" id="AE008923">
    <property type="protein sequence ID" value="AAM34956.1"/>
    <property type="molecule type" value="Genomic_DNA"/>
</dbReference>
<feature type="domain" description="N-acetyltransferase" evidence="3">
    <location>
        <begin position="30"/>
        <end position="183"/>
    </location>
</feature>
<dbReference type="AlphaFoldDB" id="A0AAI7ZC76"/>
<evidence type="ECO:0000259" key="3">
    <source>
        <dbReference type="PROSITE" id="PS51186"/>
    </source>
</evidence>
<organism evidence="4 5">
    <name type="scientific">Xanthomonas axonopodis pv. citri (strain 306)</name>
    <dbReference type="NCBI Taxonomy" id="190486"/>
    <lineage>
        <taxon>Bacteria</taxon>
        <taxon>Pseudomonadati</taxon>
        <taxon>Pseudomonadota</taxon>
        <taxon>Gammaproteobacteria</taxon>
        <taxon>Lysobacterales</taxon>
        <taxon>Lysobacteraceae</taxon>
        <taxon>Xanthomonas</taxon>
    </lineage>
</organism>
<gene>
    <name evidence="4" type="ordered locus">XAC0064</name>
</gene>
<protein>
    <submittedName>
        <fullName evidence="4">Acetyltransferase</fullName>
    </submittedName>
</protein>
<accession>A0AAI7ZC76</accession>
<keyword evidence="1" id="KW-0808">Transferase</keyword>
<reference evidence="4 5" key="1">
    <citation type="journal article" date="2002" name="Nature">
        <title>Comparison of the genomes of two Xanthomonas pathogens with differing host specificities.</title>
        <authorList>
            <person name="da Silva A.C."/>
            <person name="Ferro J.A."/>
            <person name="Reinach F.C."/>
            <person name="Farah C.S."/>
            <person name="Furlan L.R."/>
            <person name="Quaggio R.B."/>
            <person name="Monteiro-Vitorello C.B."/>
            <person name="Van Sluys M.A."/>
            <person name="Almeida N.F."/>
            <person name="Alves L.M."/>
            <person name="do Amaral A.M."/>
            <person name="Bertolini M.C."/>
            <person name="Camargo L.E."/>
            <person name="Camarotte G."/>
            <person name="Cannavan F."/>
            <person name="Cardozo J."/>
            <person name="Chambergo F."/>
            <person name="Ciapina L.P."/>
            <person name="Cicarelli R.M."/>
            <person name="Coutinho L.L."/>
            <person name="Cursino-Santos J.R."/>
            <person name="El-Dorry H."/>
            <person name="Faria J.B."/>
            <person name="Ferreira A.J."/>
            <person name="Ferreira R.C."/>
            <person name="Ferro M.I."/>
            <person name="Formighieri E.F."/>
            <person name="Franco M.C."/>
            <person name="Greggio C.C."/>
            <person name="Gruber A."/>
            <person name="Katsuyama A.M."/>
            <person name="Kishi L.T."/>
            <person name="Leite R.P."/>
            <person name="Lemos E.G."/>
            <person name="Lemos M.V."/>
            <person name="Locali E.C."/>
            <person name="Machado M.A."/>
            <person name="Madeira A.M."/>
            <person name="Martinez-Rossi N.M."/>
            <person name="Martins E.C."/>
            <person name="Meidanis J."/>
            <person name="Menck C.F."/>
            <person name="Miyaki C.Y."/>
            <person name="Moon D.H."/>
            <person name="Moreira L.M."/>
            <person name="Novo M.T."/>
            <person name="Okura V.K."/>
            <person name="Oliveira M.C."/>
            <person name="Oliveira V.R."/>
            <person name="Pereira H.A."/>
            <person name="Rossi A."/>
            <person name="Sena J.A."/>
            <person name="Silva C."/>
            <person name="de Souza R.F."/>
            <person name="Spinola L.A."/>
            <person name="Takita M.A."/>
            <person name="Tamura R.E."/>
            <person name="Teixeira E.C."/>
            <person name="Tezza R.I."/>
            <person name="Trindade dos Santos M."/>
            <person name="Truffi D."/>
            <person name="Tsai S.M."/>
            <person name="White F.F."/>
            <person name="Setubal J.C."/>
            <person name="Kitajima J.P."/>
        </authorList>
    </citation>
    <scope>NUCLEOTIDE SEQUENCE [LARGE SCALE GENOMIC DNA]</scope>
    <source>
        <strain evidence="4 5">306</strain>
    </source>
</reference>
<dbReference type="KEGG" id="xac:XAC0064"/>
<name>A0AAI7ZC76_XANAC</name>
<dbReference type="Proteomes" id="UP000000576">
    <property type="component" value="Chromosome"/>
</dbReference>
<evidence type="ECO:0000256" key="1">
    <source>
        <dbReference type="ARBA" id="ARBA00022679"/>
    </source>
</evidence>
<dbReference type="Pfam" id="PF13508">
    <property type="entry name" value="Acetyltransf_7"/>
    <property type="match status" value="1"/>
</dbReference>
<dbReference type="SUPFAM" id="SSF55729">
    <property type="entry name" value="Acyl-CoA N-acyltransferases (Nat)"/>
    <property type="match status" value="1"/>
</dbReference>
<dbReference type="InterPro" id="IPR000182">
    <property type="entry name" value="GNAT_dom"/>
</dbReference>
<dbReference type="InterPro" id="IPR016181">
    <property type="entry name" value="Acyl_CoA_acyltransferase"/>
</dbReference>
<dbReference type="PROSITE" id="PS51186">
    <property type="entry name" value="GNAT"/>
    <property type="match status" value="1"/>
</dbReference>
<dbReference type="Gene3D" id="3.40.630.30">
    <property type="match status" value="1"/>
</dbReference>
<evidence type="ECO:0000313" key="4">
    <source>
        <dbReference type="EMBL" id="AAM34956.1"/>
    </source>
</evidence>
<evidence type="ECO:0000313" key="5">
    <source>
        <dbReference type="Proteomes" id="UP000000576"/>
    </source>
</evidence>
<keyword evidence="2" id="KW-0012">Acyltransferase</keyword>